<dbReference type="PROSITE" id="PS51096">
    <property type="entry name" value="PTS_EIIA_TYPE_4"/>
    <property type="match status" value="1"/>
</dbReference>
<evidence type="ECO:0000313" key="9">
    <source>
        <dbReference type="Proteomes" id="UP000287969"/>
    </source>
</evidence>
<dbReference type="Gene3D" id="3.40.50.300">
    <property type="entry name" value="P-loop containing nucleotide triphosphate hydrolases"/>
    <property type="match status" value="1"/>
</dbReference>
<dbReference type="GO" id="GO:0009401">
    <property type="term" value="P:phosphoenolpyruvate-dependent sugar phosphotransferase system"/>
    <property type="evidence" value="ECO:0007669"/>
    <property type="project" value="InterPro"/>
</dbReference>
<dbReference type="Gene3D" id="1.10.8.60">
    <property type="match status" value="1"/>
</dbReference>
<dbReference type="CDD" id="cd00009">
    <property type="entry name" value="AAA"/>
    <property type="match status" value="1"/>
</dbReference>
<accession>A0A410QFN2</accession>
<dbReference type="InterPro" id="IPR003593">
    <property type="entry name" value="AAA+_ATPase"/>
</dbReference>
<dbReference type="Gene3D" id="3.40.50.510">
    <property type="entry name" value="Phosphotransferase system, mannose-type IIA component"/>
    <property type="match status" value="1"/>
</dbReference>
<dbReference type="SUPFAM" id="SSF63520">
    <property type="entry name" value="PTS-regulatory domain, PRD"/>
    <property type="match status" value="2"/>
</dbReference>
<proteinExistence type="predicted"/>
<dbReference type="Pfam" id="PF00158">
    <property type="entry name" value="Sigma54_activat"/>
    <property type="match status" value="1"/>
</dbReference>
<dbReference type="GO" id="GO:0016301">
    <property type="term" value="F:kinase activity"/>
    <property type="evidence" value="ECO:0007669"/>
    <property type="project" value="UniProtKB-KW"/>
</dbReference>
<evidence type="ECO:0000259" key="7">
    <source>
        <dbReference type="PROSITE" id="PS51372"/>
    </source>
</evidence>
<dbReference type="SUPFAM" id="SSF52540">
    <property type="entry name" value="P-loop containing nucleoside triphosphate hydrolases"/>
    <property type="match status" value="1"/>
</dbReference>
<evidence type="ECO:0000313" key="8">
    <source>
        <dbReference type="EMBL" id="QAT62817.1"/>
    </source>
</evidence>
<dbReference type="OrthoDB" id="9765164at2"/>
<reference evidence="9" key="1">
    <citation type="submission" date="2019-01" db="EMBL/GenBank/DDBJ databases">
        <title>Draft genomes of a novel of Sporanaerobacter strains.</title>
        <authorList>
            <person name="Ma S."/>
        </authorList>
    </citation>
    <scope>NUCLEOTIDE SEQUENCE [LARGE SCALE GENOMIC DNA]</scope>
    <source>
        <strain evidence="9">NJN-17</strain>
    </source>
</reference>
<dbReference type="KEGG" id="spoa:EQM13_15195"/>
<dbReference type="Proteomes" id="UP000287969">
    <property type="component" value="Chromosome"/>
</dbReference>
<dbReference type="InterPro" id="IPR036662">
    <property type="entry name" value="PTS_EIIA_man-typ_sf"/>
</dbReference>
<dbReference type="PANTHER" id="PTHR32071">
    <property type="entry name" value="TRANSCRIPTIONAL REGULATORY PROTEIN"/>
    <property type="match status" value="1"/>
</dbReference>
<keyword evidence="3" id="KW-0418">Kinase</keyword>
<keyword evidence="2" id="KW-0547">Nucleotide-binding</keyword>
<dbReference type="PROSITE" id="PS50045">
    <property type="entry name" value="SIGMA54_INTERACT_4"/>
    <property type="match status" value="1"/>
</dbReference>
<dbReference type="SUPFAM" id="SSF53062">
    <property type="entry name" value="PTS system fructose IIA component-like"/>
    <property type="match status" value="1"/>
</dbReference>
<evidence type="ECO:0000259" key="5">
    <source>
        <dbReference type="PROSITE" id="PS50045"/>
    </source>
</evidence>
<dbReference type="EMBL" id="CP035282">
    <property type="protein sequence ID" value="QAT62817.1"/>
    <property type="molecule type" value="Genomic_DNA"/>
</dbReference>
<dbReference type="AlphaFoldDB" id="A0A410QFN2"/>
<protein>
    <submittedName>
        <fullName evidence="8">Sigma-54-dependent transcriptional regulator</fullName>
    </submittedName>
</protein>
<dbReference type="RefSeq" id="WP_128753106.1">
    <property type="nucleotide sequence ID" value="NZ_CP035282.1"/>
</dbReference>
<dbReference type="Gene3D" id="1.10.1790.10">
    <property type="entry name" value="PRD domain"/>
    <property type="match status" value="2"/>
</dbReference>
<dbReference type="SMART" id="SM00382">
    <property type="entry name" value="AAA"/>
    <property type="match status" value="1"/>
</dbReference>
<keyword evidence="4" id="KW-0067">ATP-binding</keyword>
<keyword evidence="9" id="KW-1185">Reference proteome</keyword>
<dbReference type="InterPro" id="IPR004701">
    <property type="entry name" value="PTS_EIIA_man-typ"/>
</dbReference>
<dbReference type="GO" id="GO:0005524">
    <property type="term" value="F:ATP binding"/>
    <property type="evidence" value="ECO:0007669"/>
    <property type="project" value="UniProtKB-KW"/>
</dbReference>
<dbReference type="PROSITE" id="PS51372">
    <property type="entry name" value="PRD_2"/>
    <property type="match status" value="2"/>
</dbReference>
<dbReference type="PANTHER" id="PTHR32071:SF38">
    <property type="entry name" value="PSP OPERON TRANSCRIPTIONAL ACTIVATOR"/>
    <property type="match status" value="1"/>
</dbReference>
<sequence length="950" mass="110465">MTNREIIIKEVKENNLERINNGIKEFGITAQKLFEKTSINRSLTSHCLSVLNKEGKIIKINTRPVYFIDLEIFENSFDVELRGELIYKNFEELMEIKEKQKDPKIFLKNEENVFMDVIGYNGSLAYQIEQCKIAVKYPPKGLSILIVGSTGSGKSFLAGKIYEYARANGYIKRDAPFLTFNCAKYSNNKELLSAALFGYKKGAFTGAETDREGIIENADGGYVFLDEIHRLPPEGQEQLFFFMDKGIFARIGENEVYRKADVRFIFATTEDPKAVLLNTFLRRIPIIIKKPPLRDRPLNEKFQLIYHFFKEESHLISHNIRISRHALKILMDADFEGNIGQLKNDITITCARAYNREDIMERGEREFIDIDFMMLPEYLVKNAINSKTNYIDSLYKGYITEDLIINKSDDINFLEKNFENEIHIQFYDSVLKLLSEIKMDNKDDFLIKKIQKLIDEYFKKLILNMNSYSSEDIRHERFYILYKCIQDMFSILKSKYDIRYTDNNIYKFACFIQTSMEHQYSLMLQDYESEINEYVDILKYSYPHEYDTTYKIINFIKINLDISLGKVEMVIIILYLINSGEENYSKKIKAVLIAHGYSTASSIANVANHLLGIDIFESFDMPIDTTTADIVEKLKQYFKEVNTSKGVIILVDMGSLEEIYKGLERVHHGDIGIINNLTTKLALKVGSDINQDLSIEQIINNVENLDGYKCKIIYTEQKRQKAIIVTCFTGIGTAIKIKDLLIKSLSEHPPNANFIVCNYLDLEKNKYNDDIFNKFDVLAIIGTENPGIKEVPFLYLEDLISDNEGYVFDRILKDIIPKQKVFQVKQSIMKYFTLEGVLSYITILNPDKIVNQLENAIEMLQYKLKKQFSNDTIICLYIHLSCLIERLVTKTQLEEEDIENIKAFREENKDFIDIVRSSFSYIESYYSVTIPLSEIYYLYQILSVKLDLKS</sequence>
<dbReference type="Pfam" id="PF03610">
    <property type="entry name" value="EIIA-man"/>
    <property type="match status" value="1"/>
</dbReference>
<gene>
    <name evidence="8" type="ORF">EQM13_15195</name>
</gene>
<dbReference type="GO" id="GO:0016020">
    <property type="term" value="C:membrane"/>
    <property type="evidence" value="ECO:0007669"/>
    <property type="project" value="InterPro"/>
</dbReference>
<evidence type="ECO:0000256" key="3">
    <source>
        <dbReference type="ARBA" id="ARBA00022777"/>
    </source>
</evidence>
<feature type="domain" description="Sigma-54 factor interaction" evidence="5">
    <location>
        <begin position="117"/>
        <end position="351"/>
    </location>
</feature>
<evidence type="ECO:0000256" key="4">
    <source>
        <dbReference type="ARBA" id="ARBA00022840"/>
    </source>
</evidence>
<feature type="domain" description="PRD" evidence="7">
    <location>
        <begin position="476"/>
        <end position="586"/>
    </location>
</feature>
<dbReference type="CDD" id="cd00006">
    <property type="entry name" value="PTS_IIA_man"/>
    <property type="match status" value="1"/>
</dbReference>
<evidence type="ECO:0000259" key="6">
    <source>
        <dbReference type="PROSITE" id="PS51096"/>
    </source>
</evidence>
<dbReference type="InterPro" id="IPR027417">
    <property type="entry name" value="P-loop_NTPase"/>
</dbReference>
<feature type="domain" description="PRD" evidence="7">
    <location>
        <begin position="844"/>
        <end position="950"/>
    </location>
</feature>
<evidence type="ECO:0000256" key="2">
    <source>
        <dbReference type="ARBA" id="ARBA00022741"/>
    </source>
</evidence>
<dbReference type="InterPro" id="IPR002078">
    <property type="entry name" value="Sigma_54_int"/>
</dbReference>
<name>A0A410QFN2_9FIRM</name>
<dbReference type="InterPro" id="IPR036634">
    <property type="entry name" value="PRD_sf"/>
</dbReference>
<dbReference type="InterPro" id="IPR011608">
    <property type="entry name" value="PRD"/>
</dbReference>
<dbReference type="InterPro" id="IPR033887">
    <property type="entry name" value="PTS_IIA_man"/>
</dbReference>
<feature type="domain" description="PTS EIIA type-4" evidence="6">
    <location>
        <begin position="587"/>
        <end position="723"/>
    </location>
</feature>
<evidence type="ECO:0000256" key="1">
    <source>
        <dbReference type="ARBA" id="ARBA00022679"/>
    </source>
</evidence>
<dbReference type="Pfam" id="PF00874">
    <property type="entry name" value="PRD"/>
    <property type="match status" value="1"/>
</dbReference>
<dbReference type="GO" id="GO:0006355">
    <property type="term" value="P:regulation of DNA-templated transcription"/>
    <property type="evidence" value="ECO:0007669"/>
    <property type="project" value="InterPro"/>
</dbReference>
<organism evidence="8 9">
    <name type="scientific">Acidilutibacter cellobiosedens</name>
    <dbReference type="NCBI Taxonomy" id="2507161"/>
    <lineage>
        <taxon>Bacteria</taxon>
        <taxon>Bacillati</taxon>
        <taxon>Bacillota</taxon>
        <taxon>Tissierellia</taxon>
        <taxon>Tissierellales</taxon>
        <taxon>Acidilutibacteraceae</taxon>
        <taxon>Acidilutibacter</taxon>
    </lineage>
</organism>
<keyword evidence="1" id="KW-0808">Transferase</keyword>